<evidence type="ECO:0000256" key="6">
    <source>
        <dbReference type="ARBA" id="ARBA00012180"/>
    </source>
</evidence>
<dbReference type="GO" id="GO:0005737">
    <property type="term" value="C:cytoplasm"/>
    <property type="evidence" value="ECO:0007669"/>
    <property type="project" value="UniProtKB-SubCell"/>
</dbReference>
<comment type="cofactor">
    <cofactor evidence="2">
        <name>Mn(2+)</name>
        <dbReference type="ChEBI" id="CHEBI:29035"/>
    </cofactor>
</comment>
<dbReference type="PANTHER" id="PTHR10954:SF18">
    <property type="entry name" value="RIBONUCLEASE HII"/>
    <property type="match status" value="1"/>
</dbReference>
<dbReference type="EC" id="3.1.26.4" evidence="6"/>
<feature type="domain" description="RNase H type-2" evidence="14">
    <location>
        <begin position="31"/>
        <end position="250"/>
    </location>
</feature>
<sequence>MSIVIDETAVKQKRTKKPQQLLERFYNNENTYEIAIDEVGRGCLFGRVYIACVILPKDPELFCGKDIKDSKKFSSKKKLFDVAEYIKSHAYAWHVTWVDEKTIDEINILQSTMRGMHECIREIMAKTKQININTKNTDFMAVIDGNYFNPYRFFDEETQSIYELPFITVEQGDAKYMSIAAASILAKTARDEYIYQLCSQYPILNERYSLESNVGYGTKAHLDGIAEFGITQWHRRTFGNACKNAVLNKIDEISTV</sequence>
<dbReference type="GO" id="GO:0032299">
    <property type="term" value="C:ribonuclease H2 complex"/>
    <property type="evidence" value="ECO:0007669"/>
    <property type="project" value="TreeGrafter"/>
</dbReference>
<organism evidence="15">
    <name type="scientific">viral metagenome</name>
    <dbReference type="NCBI Taxonomy" id="1070528"/>
    <lineage>
        <taxon>unclassified sequences</taxon>
        <taxon>metagenomes</taxon>
        <taxon>organismal metagenomes</taxon>
    </lineage>
</organism>
<dbReference type="InterPro" id="IPR024567">
    <property type="entry name" value="RNase_HII/HIII_dom"/>
</dbReference>
<dbReference type="SUPFAM" id="SSF53098">
    <property type="entry name" value="Ribonuclease H-like"/>
    <property type="match status" value="1"/>
</dbReference>
<dbReference type="PROSITE" id="PS51975">
    <property type="entry name" value="RNASE_H_2"/>
    <property type="match status" value="1"/>
</dbReference>
<evidence type="ECO:0000256" key="1">
    <source>
        <dbReference type="ARBA" id="ARBA00000077"/>
    </source>
</evidence>
<dbReference type="GO" id="GO:0046872">
    <property type="term" value="F:metal ion binding"/>
    <property type="evidence" value="ECO:0007669"/>
    <property type="project" value="UniProtKB-KW"/>
</dbReference>
<comment type="subcellular location">
    <subcellularLocation>
        <location evidence="4">Cytoplasm</location>
    </subcellularLocation>
</comment>
<dbReference type="GO" id="GO:0003723">
    <property type="term" value="F:RNA binding"/>
    <property type="evidence" value="ECO:0007669"/>
    <property type="project" value="InterPro"/>
</dbReference>
<dbReference type="Gene3D" id="3.30.420.10">
    <property type="entry name" value="Ribonuclease H-like superfamily/Ribonuclease H"/>
    <property type="match status" value="1"/>
</dbReference>
<evidence type="ECO:0000313" key="15">
    <source>
        <dbReference type="EMBL" id="QHT17221.1"/>
    </source>
</evidence>
<reference evidence="15" key="1">
    <citation type="journal article" date="2020" name="Nature">
        <title>Giant virus diversity and host interactions through global metagenomics.</title>
        <authorList>
            <person name="Schulz F."/>
            <person name="Roux S."/>
            <person name="Paez-Espino D."/>
            <person name="Jungbluth S."/>
            <person name="Walsh D.A."/>
            <person name="Denef V.J."/>
            <person name="McMahon K.D."/>
            <person name="Konstantinidis K.T."/>
            <person name="Eloe-Fadrosh E.A."/>
            <person name="Kyrpides N.C."/>
            <person name="Woyke T."/>
        </authorList>
    </citation>
    <scope>NUCLEOTIDE SEQUENCE</scope>
    <source>
        <strain evidence="15">GVMAG-M-3300023174-24</strain>
    </source>
</reference>
<keyword evidence="12" id="KW-0378">Hydrolase</keyword>
<evidence type="ECO:0000256" key="7">
    <source>
        <dbReference type="ARBA" id="ARBA00019179"/>
    </source>
</evidence>
<dbReference type="InterPro" id="IPR001352">
    <property type="entry name" value="RNase_HII/HIII"/>
</dbReference>
<evidence type="ECO:0000256" key="2">
    <source>
        <dbReference type="ARBA" id="ARBA00001936"/>
    </source>
</evidence>
<dbReference type="PANTHER" id="PTHR10954">
    <property type="entry name" value="RIBONUCLEASE H2 SUBUNIT A"/>
    <property type="match status" value="1"/>
</dbReference>
<protein>
    <recommendedName>
        <fullName evidence="7">Ribonuclease HII</fullName>
        <ecNumber evidence="6">3.1.26.4</ecNumber>
    </recommendedName>
</protein>
<dbReference type="GO" id="GO:0043137">
    <property type="term" value="P:DNA replication, removal of RNA primer"/>
    <property type="evidence" value="ECO:0007669"/>
    <property type="project" value="TreeGrafter"/>
</dbReference>
<proteinExistence type="inferred from homology"/>
<dbReference type="InterPro" id="IPR012337">
    <property type="entry name" value="RNaseH-like_sf"/>
</dbReference>
<evidence type="ECO:0000256" key="10">
    <source>
        <dbReference type="ARBA" id="ARBA00022723"/>
    </source>
</evidence>
<evidence type="ECO:0000256" key="11">
    <source>
        <dbReference type="ARBA" id="ARBA00022759"/>
    </source>
</evidence>
<accession>A0A6C0DL96</accession>
<dbReference type="AlphaFoldDB" id="A0A6C0DL96"/>
<evidence type="ECO:0000256" key="13">
    <source>
        <dbReference type="ARBA" id="ARBA00023211"/>
    </source>
</evidence>
<evidence type="ECO:0000256" key="5">
    <source>
        <dbReference type="ARBA" id="ARBA00007383"/>
    </source>
</evidence>
<evidence type="ECO:0000256" key="9">
    <source>
        <dbReference type="ARBA" id="ARBA00022722"/>
    </source>
</evidence>
<dbReference type="EMBL" id="MN739632">
    <property type="protein sequence ID" value="QHT17221.1"/>
    <property type="molecule type" value="Genomic_DNA"/>
</dbReference>
<name>A0A6C0DL96_9ZZZZ</name>
<evidence type="ECO:0000256" key="4">
    <source>
        <dbReference type="ARBA" id="ARBA00004496"/>
    </source>
</evidence>
<evidence type="ECO:0000256" key="12">
    <source>
        <dbReference type="ARBA" id="ARBA00022801"/>
    </source>
</evidence>
<keyword evidence="10" id="KW-0479">Metal-binding</keyword>
<dbReference type="CDD" id="cd07182">
    <property type="entry name" value="RNase_HII_bacteria_HII_like"/>
    <property type="match status" value="1"/>
</dbReference>
<keyword evidence="9" id="KW-0540">Nuclease</keyword>
<keyword evidence="11" id="KW-0255">Endonuclease</keyword>
<comment type="catalytic activity">
    <reaction evidence="1">
        <text>Endonucleolytic cleavage to 5'-phosphomonoester.</text>
        <dbReference type="EC" id="3.1.26.4"/>
    </reaction>
</comment>
<keyword evidence="8" id="KW-0963">Cytoplasm</keyword>
<dbReference type="GO" id="GO:0006298">
    <property type="term" value="P:mismatch repair"/>
    <property type="evidence" value="ECO:0007669"/>
    <property type="project" value="TreeGrafter"/>
</dbReference>
<dbReference type="InterPro" id="IPR022898">
    <property type="entry name" value="RNase_HII"/>
</dbReference>
<dbReference type="Pfam" id="PF01351">
    <property type="entry name" value="RNase_HII"/>
    <property type="match status" value="1"/>
</dbReference>
<evidence type="ECO:0000256" key="8">
    <source>
        <dbReference type="ARBA" id="ARBA00022490"/>
    </source>
</evidence>
<comment type="similarity">
    <text evidence="5">Belongs to the RNase HII family.</text>
</comment>
<evidence type="ECO:0000256" key="3">
    <source>
        <dbReference type="ARBA" id="ARBA00001946"/>
    </source>
</evidence>
<comment type="cofactor">
    <cofactor evidence="3">
        <name>Mg(2+)</name>
        <dbReference type="ChEBI" id="CHEBI:18420"/>
    </cofactor>
</comment>
<dbReference type="InterPro" id="IPR036397">
    <property type="entry name" value="RNaseH_sf"/>
</dbReference>
<keyword evidence="13" id="KW-0464">Manganese</keyword>
<evidence type="ECO:0000259" key="14">
    <source>
        <dbReference type="PROSITE" id="PS51975"/>
    </source>
</evidence>
<dbReference type="GO" id="GO:0004523">
    <property type="term" value="F:RNA-DNA hybrid ribonuclease activity"/>
    <property type="evidence" value="ECO:0007669"/>
    <property type="project" value="UniProtKB-EC"/>
</dbReference>